<name>A0ACB8VAD2_9TELE</name>
<gene>
    <name evidence="1" type="ORF">L3Q82_005379</name>
</gene>
<reference evidence="1" key="1">
    <citation type="submission" date="2022-04" db="EMBL/GenBank/DDBJ databases">
        <title>Jade perch genome.</title>
        <authorList>
            <person name="Chao B."/>
        </authorList>
    </citation>
    <scope>NUCLEOTIDE SEQUENCE</scope>
    <source>
        <strain evidence="1">CB-2022</strain>
    </source>
</reference>
<proteinExistence type="predicted"/>
<dbReference type="EMBL" id="CM041553">
    <property type="protein sequence ID" value="KAI3352419.1"/>
    <property type="molecule type" value="Genomic_DNA"/>
</dbReference>
<organism evidence="1 2">
    <name type="scientific">Scortum barcoo</name>
    <name type="common">barcoo grunter</name>
    <dbReference type="NCBI Taxonomy" id="214431"/>
    <lineage>
        <taxon>Eukaryota</taxon>
        <taxon>Metazoa</taxon>
        <taxon>Chordata</taxon>
        <taxon>Craniata</taxon>
        <taxon>Vertebrata</taxon>
        <taxon>Euteleostomi</taxon>
        <taxon>Actinopterygii</taxon>
        <taxon>Neopterygii</taxon>
        <taxon>Teleostei</taxon>
        <taxon>Neoteleostei</taxon>
        <taxon>Acanthomorphata</taxon>
        <taxon>Eupercaria</taxon>
        <taxon>Centrarchiformes</taxon>
        <taxon>Terapontoidei</taxon>
        <taxon>Terapontidae</taxon>
        <taxon>Scortum</taxon>
    </lineage>
</organism>
<keyword evidence="2" id="KW-1185">Reference proteome</keyword>
<protein>
    <submittedName>
        <fullName evidence="1">Uncharacterized protein</fullName>
    </submittedName>
</protein>
<dbReference type="Proteomes" id="UP000831701">
    <property type="component" value="Chromosome 23"/>
</dbReference>
<evidence type="ECO:0000313" key="1">
    <source>
        <dbReference type="EMBL" id="KAI3352419.1"/>
    </source>
</evidence>
<sequence length="2158" mass="238621">MKEMRQKQTLKKQTPHAYQERTTSVSLRGDSLKFFAQQSVDLFYRPSYGPIDGSWPVQELRGFESILEGIYGPLLLKDLSLFDDCEPEEVDDWSPETSCSQCSFCSLSLDKLSDQVPAATSPLSSRSDYSPCQAPTVSESSQSAHKFLQAVFHKKDVPLGCDSNIPLVAQELMKKMIHRFAMEYASKCLLHTSTNGVTTRTSSPLSETSDAPLDLTVSRTQVEKESEHDLADGVLDLSNRNSACSAASSTSSSNHKASGRQRRQKEEYIERSLELSEGLLSKALKDIRSGRLQEQRAALLYGIPLRTLRQGLDGWAEGRLGMLHQLAPGSRDFRDEVTSYNVMSSMLGGEARLVLQKVAAWAERAEIGGAAEENGDLSFPSSSLTFYQPSSLQKTLPHSFPQLRDALQPPPSPTSSLEPPTPLRIPQVRSMSDQNRSIPTENCNMAENLHQRTSLTEGTAGSSTVTARPSSLFKLRPPFLPHGCAGIANQSPHRLGPRGASLDDEEGAGGRDKDKQPRKKRGRYRQYDHDLLEEAISMVMAGRMSVSKAQGVYGVPHSTLEYKVKERTGTLKNPPKKKSANFCSSNSNSSGSDISKKSDEKPPSLLHHRQEEEADLMIKHGPVSQQEAVVDTATKEEQECRTPRSNLAEQNPSGTSLQDVMDRFSEKLETIRPMEKDPPLVATAVNSSEKEPPQSPSTSQNLQFHADAHLTEIITTVLHTGSASDYNLSELFNRHVSKEPKSPNTRSRRRQEVLAAMATPADDASTRRHTLQIKRELAMFDQSYGRRKVPPSKKPRLRDRNATVTLSHTSSDSNLVKEESKREIEVGLEPVESHMVREGPLDIVTGENDRNKVKEEIQTVIVTEEVQIIKAEQKEREISSEEKDLTLLGSQMPMPELQSKSGKQDSKGDIVETQMMTGTGPLTKQRGMPSKEDCKSSSAVSDMNHEEAPSGQISDSDNRPAKGKDCRRSIREKQKSQSYHSKEARKSRRNIVPPQRFSSYVTEPRKMFFVACFSESIFNPRTQKDKVVTSSTLDVSSKDPDAQDTQHESGSEATLSSPDHTSDLAIESTHREQCKPSNNESKGLSTNEVAPQTVAVKEKNLTKHSLDSMMDGSDHVLKPLRRLRSSPKRPQDSKTASLKSTVKNPSNADLTIKSATFFESPSNSQVQYTSPIKLMFVSPVKDKEGVKYSLKSAGSGSGGQAEEPFDPCVESSWSGTLQKHNSQSTESTSSRVKSSPLKPSTSPARSASSPRKSASSPPKSASSPKPSPAKSGSSPKSSPAKSGSSPKSSPAKSGSSPKSSPPKSGSSPPKSASSPAKSGSSPAKSGPSPAKSASPRTKSTSSPSKTVLSPAKSAFSPKSASSSPKTGSRRSGESTPTKRVAGIESQRSPGNLLSFHETTPPKRRPGRPKKLGPQLEQKVKRPIGRPRKQKAVDSVMGTKTENGKSVSPSDIEENVNKNLKITVVYGRSRRNKRTVSESFDQLETEFHDAWQAAGLNASSRILMHDSKTSSGSIKTASTELSEQLNFVSPVKESAPQSSSNIKCQKRDDSVPSRKPGRPAKVKISGISVTVTTVSPRQRKIQINKDSRHTTETLNHKKVLLPEFKSAKEPQTINQQSTSKSSSTEEGSESKNESKDQLPNQPVAVRHSMRVRKPSIHFLHAVATSTSRSYSHSNALLRRSKQLLLNKASNERRQSSAEASGERRQLCGQEVKSISQDLTRMAMVSVDSIFTPKETLRWWASSTQDNAMNQELARRIRLISDTWVSDSVESQETEIAFNSKLGAKENNSFTKKSKHSSVVRMLFDCPPNKPRSCSMQQLCSWFMQTTETQSLDIVKKASSRNPYELMHFPRSTNKKSVCHSPQAERLRKHIKKFAKTVPKSPLQHQQAQRRLRRKNKAPRSTHKIRRQLFTPKFATGRLNQRSQQRRNKAFGKYKAILFRARIRFLPQKEREKWQKSQRDKKNIKVVTSPKGHAVTGLQPKRKALHRSAKDQLSDCLGNSSATSSVDQTQEPVDIPKEQNLCSKAWSPETLKECRVFLRKINSPDSESTEEEWDSCTVTLDDGSPYLFAGRERELVKAVKTERKRSINRSASRESAGSAPKSVQEQDEMSEERQKGKYKSPGVVSTEPPQPPPAKMLRQSRVRGLTGPRWCDFVFEMCQV</sequence>
<comment type="caution">
    <text evidence="1">The sequence shown here is derived from an EMBL/GenBank/DDBJ whole genome shotgun (WGS) entry which is preliminary data.</text>
</comment>
<evidence type="ECO:0000313" key="2">
    <source>
        <dbReference type="Proteomes" id="UP000831701"/>
    </source>
</evidence>
<accession>A0ACB8VAD2</accession>